<gene>
    <name evidence="1" type="ORF">LIER_42759</name>
</gene>
<dbReference type="Proteomes" id="UP001454036">
    <property type="component" value="Unassembled WGS sequence"/>
</dbReference>
<organism evidence="1 2">
    <name type="scientific">Lithospermum erythrorhizon</name>
    <name type="common">Purple gromwell</name>
    <name type="synonym">Lithospermum officinale var. erythrorhizon</name>
    <dbReference type="NCBI Taxonomy" id="34254"/>
    <lineage>
        <taxon>Eukaryota</taxon>
        <taxon>Viridiplantae</taxon>
        <taxon>Streptophyta</taxon>
        <taxon>Embryophyta</taxon>
        <taxon>Tracheophyta</taxon>
        <taxon>Spermatophyta</taxon>
        <taxon>Magnoliopsida</taxon>
        <taxon>eudicotyledons</taxon>
        <taxon>Gunneridae</taxon>
        <taxon>Pentapetalae</taxon>
        <taxon>asterids</taxon>
        <taxon>lamiids</taxon>
        <taxon>Boraginales</taxon>
        <taxon>Boraginaceae</taxon>
        <taxon>Boraginoideae</taxon>
        <taxon>Lithospermeae</taxon>
        <taxon>Lithospermum</taxon>
    </lineage>
</organism>
<sequence>MTIERKHTDALQRNANNSVQIIREKRNDKKALVDITNDSPIVGLAKAQFLKTPFSEKSKKKVDCKIMGPGESFLRGQVKSLLEKGGKY</sequence>
<name>A0AAV3NXU0_LITER</name>
<evidence type="ECO:0000313" key="2">
    <source>
        <dbReference type="Proteomes" id="UP001454036"/>
    </source>
</evidence>
<protein>
    <submittedName>
        <fullName evidence="1">Uncharacterized protein</fullName>
    </submittedName>
</protein>
<dbReference type="AlphaFoldDB" id="A0AAV3NXU0"/>
<evidence type="ECO:0000313" key="1">
    <source>
        <dbReference type="EMBL" id="GAA0143241.1"/>
    </source>
</evidence>
<keyword evidence="2" id="KW-1185">Reference proteome</keyword>
<dbReference type="PANTHER" id="PTHR47512:SF3">
    <property type="entry name" value="CHALCONE-FLAVONONE ISOMERASE FAMILY PROTEIN"/>
    <property type="match status" value="1"/>
</dbReference>
<reference evidence="1 2" key="1">
    <citation type="submission" date="2024-01" db="EMBL/GenBank/DDBJ databases">
        <title>The complete chloroplast genome sequence of Lithospermum erythrorhizon: insights into the phylogenetic relationship among Boraginaceae species and the maternal lineages of purple gromwells.</title>
        <authorList>
            <person name="Okada T."/>
            <person name="Watanabe K."/>
        </authorList>
    </citation>
    <scope>NUCLEOTIDE SEQUENCE [LARGE SCALE GENOMIC DNA]</scope>
</reference>
<dbReference type="PANTHER" id="PTHR47512">
    <property type="entry name" value="EXPRESSED PROTEIN"/>
    <property type="match status" value="1"/>
</dbReference>
<proteinExistence type="predicted"/>
<comment type="caution">
    <text evidence="1">The sequence shown here is derived from an EMBL/GenBank/DDBJ whole genome shotgun (WGS) entry which is preliminary data.</text>
</comment>
<accession>A0AAV3NXU0</accession>
<dbReference type="EMBL" id="BAABME010030856">
    <property type="protein sequence ID" value="GAA0143241.1"/>
    <property type="molecule type" value="Genomic_DNA"/>
</dbReference>